<dbReference type="CDD" id="cd00200">
    <property type="entry name" value="WD40"/>
    <property type="match status" value="1"/>
</dbReference>
<evidence type="ECO:0008006" key="7">
    <source>
        <dbReference type="Google" id="ProtNLM"/>
    </source>
</evidence>
<evidence type="ECO:0000313" key="5">
    <source>
        <dbReference type="EMBL" id="KAF7762207.1"/>
    </source>
</evidence>
<dbReference type="SUPFAM" id="SSF81383">
    <property type="entry name" value="F-box domain"/>
    <property type="match status" value="1"/>
</dbReference>
<accession>A0A8H7EXR9</accession>
<dbReference type="InterPro" id="IPR020472">
    <property type="entry name" value="WD40_PAC1"/>
</dbReference>
<feature type="compositionally biased region" description="Low complexity" evidence="4">
    <location>
        <begin position="24"/>
        <end position="33"/>
    </location>
</feature>
<proteinExistence type="predicted"/>
<feature type="region of interest" description="Disordered" evidence="4">
    <location>
        <begin position="263"/>
        <end position="293"/>
    </location>
</feature>
<feature type="compositionally biased region" description="Polar residues" evidence="4">
    <location>
        <begin position="263"/>
        <end position="272"/>
    </location>
</feature>
<dbReference type="Gene3D" id="2.130.10.10">
    <property type="entry name" value="YVTN repeat-like/Quinoprotein amine dehydrogenase"/>
    <property type="match status" value="3"/>
</dbReference>
<dbReference type="PROSITE" id="PS00678">
    <property type="entry name" value="WD_REPEATS_1"/>
    <property type="match status" value="2"/>
</dbReference>
<evidence type="ECO:0000313" key="6">
    <source>
        <dbReference type="Proteomes" id="UP000629468"/>
    </source>
</evidence>
<keyword evidence="2" id="KW-0677">Repeat</keyword>
<evidence type="ECO:0000256" key="3">
    <source>
        <dbReference type="PROSITE-ProRule" id="PRU00221"/>
    </source>
</evidence>
<feature type="compositionally biased region" description="Polar residues" evidence="4">
    <location>
        <begin position="44"/>
        <end position="53"/>
    </location>
</feature>
<dbReference type="InterPro" id="IPR019775">
    <property type="entry name" value="WD40_repeat_CS"/>
</dbReference>
<dbReference type="SMART" id="SM00320">
    <property type="entry name" value="WD40"/>
    <property type="match status" value="7"/>
</dbReference>
<feature type="region of interest" description="Disordered" evidence="4">
    <location>
        <begin position="99"/>
        <end position="123"/>
    </location>
</feature>
<feature type="compositionally biased region" description="Low complexity" evidence="4">
    <location>
        <begin position="229"/>
        <end position="245"/>
    </location>
</feature>
<dbReference type="PANTHER" id="PTHR14604">
    <property type="entry name" value="WD40 REPEAT PF20"/>
    <property type="match status" value="1"/>
</dbReference>
<dbReference type="InterPro" id="IPR036047">
    <property type="entry name" value="F-box-like_dom_sf"/>
</dbReference>
<evidence type="ECO:0000256" key="2">
    <source>
        <dbReference type="ARBA" id="ARBA00022737"/>
    </source>
</evidence>
<feature type="repeat" description="WD" evidence="3">
    <location>
        <begin position="801"/>
        <end position="840"/>
    </location>
</feature>
<protein>
    <recommendedName>
        <fullName evidence="7">F-box domain-containing protein</fullName>
    </recommendedName>
</protein>
<feature type="region of interest" description="Disordered" evidence="4">
    <location>
        <begin position="225"/>
        <end position="248"/>
    </location>
</feature>
<feature type="compositionally biased region" description="Polar residues" evidence="4">
    <location>
        <begin position="189"/>
        <end position="198"/>
    </location>
</feature>
<dbReference type="PRINTS" id="PR00320">
    <property type="entry name" value="GPROTEINBRPT"/>
</dbReference>
<evidence type="ECO:0000256" key="4">
    <source>
        <dbReference type="SAM" id="MobiDB-lite"/>
    </source>
</evidence>
<feature type="compositionally biased region" description="Low complexity" evidence="4">
    <location>
        <begin position="459"/>
        <end position="484"/>
    </location>
</feature>
<feature type="region of interest" description="Disordered" evidence="4">
    <location>
        <begin position="184"/>
        <end position="208"/>
    </location>
</feature>
<dbReference type="InterPro" id="IPR015943">
    <property type="entry name" value="WD40/YVTN_repeat-like_dom_sf"/>
</dbReference>
<evidence type="ECO:0000256" key="1">
    <source>
        <dbReference type="ARBA" id="ARBA00022574"/>
    </source>
</evidence>
<dbReference type="Gene3D" id="1.20.1280.50">
    <property type="match status" value="1"/>
</dbReference>
<gene>
    <name evidence="5" type="ORF">Agabi119p4_8800</name>
</gene>
<dbReference type="InterPro" id="IPR050995">
    <property type="entry name" value="WD-F-box_domain-protein"/>
</dbReference>
<dbReference type="Pfam" id="PF00400">
    <property type="entry name" value="WD40"/>
    <property type="match status" value="5"/>
</dbReference>
<dbReference type="PROSITE" id="PS50294">
    <property type="entry name" value="WD_REPEATS_REGION"/>
    <property type="match status" value="5"/>
</dbReference>
<dbReference type="AlphaFoldDB" id="A0A8H7EXR9"/>
<feature type="region of interest" description="Disordered" evidence="4">
    <location>
        <begin position="542"/>
        <end position="561"/>
    </location>
</feature>
<keyword evidence="1 3" id="KW-0853">WD repeat</keyword>
<feature type="repeat" description="WD" evidence="3">
    <location>
        <begin position="841"/>
        <end position="880"/>
    </location>
</feature>
<sequence length="965" mass="106218">MSTTHHDSSSQIPRPFGPRPPNRRSPTSSTPPSRAIPSQHHRQSSGSALTIQTQLPNYHLPTSQQGSQEYTNNPRFSYLLNSVLGSPFLTTTDIALPPSSYGLENNGGENRYPPRQPSPTPTADYSIIDADELEADILPVFCIPGGYPRTHQRSMSFGINSHATWPHQRHHTYDTGSGLNGSSFLSLNHPTESISMPNMPQPSNPFKSLLPRILDALSSPSKTFAGNYNSNSSPSSSSTSTSSSPAGSPGIFSHSISLPTGYLNNQSTSGRQSPLLWGAQSTNNRKGKGPSQPSHYFSFSSELVEDLDYSELSPLDGEEGELIDEACFVDIRAITGVDILALLPTELALYILQLICPPPASCNGSSHGCMLDSNPLSDAVEEQSKDAFSSLLACTAVSHTWRRLANDNSVWQALFLGRWGIDLRKADASYTRKLVSPGLYGSPPPQLRKRHRWKLKTKSQLGSGSSSESRILPSSNTNSRTTSRRLVATKMCHPKQKFPLQFDWKRMYIERLQLERRWTGAAFVRVPVTPTEDPSMIRESRSFTNRKNTRSRSLSPSGLLGFGDRASRPSASGHAVDRLFDTSTIGRRAVSTKSSRSGSMPASAVALFKEQKWEPKTMELRGHSDSVYCVEFDSKRIITGSRDQTVMVWSLKTGKLLGAYAGAHTGSVLCLKFEKDWDLDSPLSSLTNTGANSNLGSDEEDENLEYSGTKTGFLFTGSSDCTICVWHLETGEFLDNGLEHVGVGKDEDRDRRVLAEPIAVLKGHTGGVLDLRIDKRWIVSCSKDTVVRVWDRKTLELHRMLRGHEGPVNAVGLQDGRVVSASGDGKMILWDIETGERLKTFDGHDRGLACIEFKDGLIVSGSNDCKIRVWNAWTGECLRTLAGHNALVRAISFDSKTGRLLSASYDKVVKVWDLYNGKLIREFKHTHTSHIFDVKFDLGRIVSASHDRRICVLDFTAGLNASVFI</sequence>
<name>A0A8H7EXR9_AGABI</name>
<dbReference type="InterPro" id="IPR001680">
    <property type="entry name" value="WD40_rpt"/>
</dbReference>
<feature type="region of interest" description="Disordered" evidence="4">
    <location>
        <begin position="456"/>
        <end position="484"/>
    </location>
</feature>
<feature type="repeat" description="WD" evidence="3">
    <location>
        <begin position="620"/>
        <end position="659"/>
    </location>
</feature>
<reference evidence="5 6" key="1">
    <citation type="journal article" name="Sci. Rep.">
        <title>Telomere-to-telomere assembled and centromere annotated genomes of the two main subspecies of the button mushroom Agaricus bisporus reveal especially polymorphic chromosome ends.</title>
        <authorList>
            <person name="Sonnenberg A.S.M."/>
            <person name="Sedaghat-Telgerd N."/>
            <person name="Lavrijssen B."/>
            <person name="Ohm R.A."/>
            <person name="Hendrickx P.M."/>
            <person name="Scholtmeijer K."/>
            <person name="Baars J.J.P."/>
            <person name="van Peer A."/>
        </authorList>
    </citation>
    <scope>NUCLEOTIDE SEQUENCE [LARGE SCALE GENOMIC DNA]</scope>
    <source>
        <strain evidence="5 6">H119_p4</strain>
    </source>
</reference>
<feature type="region of interest" description="Disordered" evidence="4">
    <location>
        <begin position="1"/>
        <end position="53"/>
    </location>
</feature>
<dbReference type="SUPFAM" id="SSF50978">
    <property type="entry name" value="WD40 repeat-like"/>
    <property type="match status" value="1"/>
</dbReference>
<dbReference type="PROSITE" id="PS50082">
    <property type="entry name" value="WD_REPEATS_2"/>
    <property type="match status" value="5"/>
</dbReference>
<organism evidence="5 6">
    <name type="scientific">Agaricus bisporus var. burnettii</name>
    <dbReference type="NCBI Taxonomy" id="192524"/>
    <lineage>
        <taxon>Eukaryota</taxon>
        <taxon>Fungi</taxon>
        <taxon>Dikarya</taxon>
        <taxon>Basidiomycota</taxon>
        <taxon>Agaricomycotina</taxon>
        <taxon>Agaricomycetes</taxon>
        <taxon>Agaricomycetidae</taxon>
        <taxon>Agaricales</taxon>
        <taxon>Agaricineae</taxon>
        <taxon>Agaricaceae</taxon>
        <taxon>Agaricus</taxon>
    </lineage>
</organism>
<feature type="repeat" description="WD" evidence="3">
    <location>
        <begin position="881"/>
        <end position="922"/>
    </location>
</feature>
<feature type="repeat" description="WD" evidence="3">
    <location>
        <begin position="761"/>
        <end position="800"/>
    </location>
</feature>
<comment type="caution">
    <text evidence="5">The sequence shown here is derived from an EMBL/GenBank/DDBJ whole genome shotgun (WGS) entry which is preliminary data.</text>
</comment>
<dbReference type="Proteomes" id="UP000629468">
    <property type="component" value="Unassembled WGS sequence"/>
</dbReference>
<dbReference type="EMBL" id="JABXXO010000012">
    <property type="protein sequence ID" value="KAF7762207.1"/>
    <property type="molecule type" value="Genomic_DNA"/>
</dbReference>
<dbReference type="PANTHER" id="PTHR14604:SF4">
    <property type="entry name" value="F-BOX DOMAIN-CONTAINING PROTEIN"/>
    <property type="match status" value="1"/>
</dbReference>
<dbReference type="InterPro" id="IPR036322">
    <property type="entry name" value="WD40_repeat_dom_sf"/>
</dbReference>